<dbReference type="NCBIfam" id="TIGR02937">
    <property type="entry name" value="sigma70-ECF"/>
    <property type="match status" value="1"/>
</dbReference>
<evidence type="ECO:0000259" key="5">
    <source>
        <dbReference type="Pfam" id="PF04542"/>
    </source>
</evidence>
<dbReference type="Pfam" id="PF04542">
    <property type="entry name" value="Sigma70_r2"/>
    <property type="match status" value="1"/>
</dbReference>
<name>A0A399IVS4_9RHOB</name>
<reference evidence="6 7" key="1">
    <citation type="submission" date="2018-08" db="EMBL/GenBank/DDBJ databases">
        <title>Pseudooceanicola sediminis CY03 in the family Rhodobacteracea.</title>
        <authorList>
            <person name="Zhang Y.-J."/>
        </authorList>
    </citation>
    <scope>NUCLEOTIDE SEQUENCE [LARGE SCALE GENOMIC DNA]</scope>
    <source>
        <strain evidence="6 7">CY03</strain>
    </source>
</reference>
<dbReference type="OrthoDB" id="7861343at2"/>
<evidence type="ECO:0000313" key="7">
    <source>
        <dbReference type="Proteomes" id="UP000265848"/>
    </source>
</evidence>
<dbReference type="InterPro" id="IPR007627">
    <property type="entry name" value="RNA_pol_sigma70_r2"/>
</dbReference>
<keyword evidence="1" id="KW-0805">Transcription regulation</keyword>
<feature type="domain" description="RNA polymerase sigma-70 region 2" evidence="5">
    <location>
        <begin position="26"/>
        <end position="85"/>
    </location>
</feature>
<dbReference type="GO" id="GO:0006352">
    <property type="term" value="P:DNA-templated transcription initiation"/>
    <property type="evidence" value="ECO:0007669"/>
    <property type="project" value="InterPro"/>
</dbReference>
<protein>
    <submittedName>
        <fullName evidence="6">Sigma-70 family RNA polymerase sigma factor</fullName>
    </submittedName>
</protein>
<dbReference type="PANTHER" id="PTHR43133:SF8">
    <property type="entry name" value="RNA POLYMERASE SIGMA FACTOR HI_1459-RELATED"/>
    <property type="match status" value="1"/>
</dbReference>
<keyword evidence="2" id="KW-0731">Sigma factor</keyword>
<keyword evidence="4" id="KW-0804">Transcription</keyword>
<evidence type="ECO:0000256" key="4">
    <source>
        <dbReference type="ARBA" id="ARBA00023163"/>
    </source>
</evidence>
<dbReference type="GO" id="GO:0016987">
    <property type="term" value="F:sigma factor activity"/>
    <property type="evidence" value="ECO:0007669"/>
    <property type="project" value="UniProtKB-KW"/>
</dbReference>
<dbReference type="InterPro" id="IPR036388">
    <property type="entry name" value="WH-like_DNA-bd_sf"/>
</dbReference>
<dbReference type="Gene3D" id="1.10.1740.10">
    <property type="match status" value="1"/>
</dbReference>
<evidence type="ECO:0000256" key="1">
    <source>
        <dbReference type="ARBA" id="ARBA00023015"/>
    </source>
</evidence>
<accession>A0A399IVS4</accession>
<proteinExistence type="predicted"/>
<dbReference type="InterPro" id="IPR014284">
    <property type="entry name" value="RNA_pol_sigma-70_dom"/>
</dbReference>
<dbReference type="SUPFAM" id="SSF88946">
    <property type="entry name" value="Sigma2 domain of RNA polymerase sigma factors"/>
    <property type="match status" value="1"/>
</dbReference>
<dbReference type="Proteomes" id="UP000265848">
    <property type="component" value="Unassembled WGS sequence"/>
</dbReference>
<dbReference type="AlphaFoldDB" id="A0A399IVS4"/>
<dbReference type="Gene3D" id="1.10.10.10">
    <property type="entry name" value="Winged helix-like DNA-binding domain superfamily/Winged helix DNA-binding domain"/>
    <property type="match status" value="1"/>
</dbReference>
<dbReference type="EMBL" id="QWJJ01000019">
    <property type="protein sequence ID" value="RII37258.1"/>
    <property type="molecule type" value="Genomic_DNA"/>
</dbReference>
<gene>
    <name evidence="6" type="ORF">DL237_18280</name>
</gene>
<keyword evidence="3" id="KW-0238">DNA-binding</keyword>
<sequence length="206" mass="22568">MCNDMKGTDRGPSTETALIEGRKAFLGFLAKRLGNRAEAEDVLQEFCIRVLASKDQLRDVKRMDAWLYAILRSVLNDHYRKAARRRHLAEAVAAEPQGWAEDATGQLSRSCSCSAGLLPELRPADADLIRRIDLNDDDRASVAADLGLTRGTLAVRLHRARSALKDSLLSHCGICCETDRDDCYCPPAGCGNPAVHSNCREDAAVT</sequence>
<keyword evidence="7" id="KW-1185">Reference proteome</keyword>
<dbReference type="InterPro" id="IPR013325">
    <property type="entry name" value="RNA_pol_sigma_r2"/>
</dbReference>
<evidence type="ECO:0000313" key="6">
    <source>
        <dbReference type="EMBL" id="RII37258.1"/>
    </source>
</evidence>
<evidence type="ECO:0000256" key="3">
    <source>
        <dbReference type="ARBA" id="ARBA00023125"/>
    </source>
</evidence>
<evidence type="ECO:0000256" key="2">
    <source>
        <dbReference type="ARBA" id="ARBA00023082"/>
    </source>
</evidence>
<dbReference type="PANTHER" id="PTHR43133">
    <property type="entry name" value="RNA POLYMERASE ECF-TYPE SIGMA FACTO"/>
    <property type="match status" value="1"/>
</dbReference>
<dbReference type="InterPro" id="IPR039425">
    <property type="entry name" value="RNA_pol_sigma-70-like"/>
</dbReference>
<dbReference type="GO" id="GO:0003677">
    <property type="term" value="F:DNA binding"/>
    <property type="evidence" value="ECO:0007669"/>
    <property type="project" value="UniProtKB-KW"/>
</dbReference>
<organism evidence="6 7">
    <name type="scientific">Pseudooceanicola sediminis</name>
    <dbReference type="NCBI Taxonomy" id="2211117"/>
    <lineage>
        <taxon>Bacteria</taxon>
        <taxon>Pseudomonadati</taxon>
        <taxon>Pseudomonadota</taxon>
        <taxon>Alphaproteobacteria</taxon>
        <taxon>Rhodobacterales</taxon>
        <taxon>Paracoccaceae</taxon>
        <taxon>Pseudooceanicola</taxon>
    </lineage>
</organism>
<comment type="caution">
    <text evidence="6">The sequence shown here is derived from an EMBL/GenBank/DDBJ whole genome shotgun (WGS) entry which is preliminary data.</text>
</comment>